<reference evidence="1" key="1">
    <citation type="submission" date="2022-04" db="EMBL/GenBank/DDBJ databases">
        <title>Jade perch genome.</title>
        <authorList>
            <person name="Chao B."/>
        </authorList>
    </citation>
    <scope>NUCLEOTIDE SEQUENCE</scope>
    <source>
        <strain evidence="1">CB-2022</strain>
    </source>
</reference>
<sequence length="100" mass="10011">MDRSGRTVQGASAAQPLAASSSATCAASTARHPPTQLQGHMGTHSNNQANPSPITPNVAASSSVSLSNMVPATNVYVAGNTVVDLLVTDCSSISAPQPHS</sequence>
<organism evidence="1 2">
    <name type="scientific">Scortum barcoo</name>
    <name type="common">barcoo grunter</name>
    <dbReference type="NCBI Taxonomy" id="214431"/>
    <lineage>
        <taxon>Eukaryota</taxon>
        <taxon>Metazoa</taxon>
        <taxon>Chordata</taxon>
        <taxon>Craniata</taxon>
        <taxon>Vertebrata</taxon>
        <taxon>Euteleostomi</taxon>
        <taxon>Actinopterygii</taxon>
        <taxon>Neopterygii</taxon>
        <taxon>Teleostei</taxon>
        <taxon>Neoteleostei</taxon>
        <taxon>Acanthomorphata</taxon>
        <taxon>Eupercaria</taxon>
        <taxon>Centrarchiformes</taxon>
        <taxon>Terapontoidei</taxon>
        <taxon>Terapontidae</taxon>
        <taxon>Scortum</taxon>
    </lineage>
</organism>
<protein>
    <submittedName>
        <fullName evidence="1">Uncharacterized protein</fullName>
    </submittedName>
</protein>
<accession>A0ACB8WBM9</accession>
<gene>
    <name evidence="1" type="ORF">L3Q82_001171</name>
</gene>
<keyword evidence="2" id="KW-1185">Reference proteome</keyword>
<evidence type="ECO:0000313" key="2">
    <source>
        <dbReference type="Proteomes" id="UP000831701"/>
    </source>
</evidence>
<proteinExistence type="predicted"/>
<comment type="caution">
    <text evidence="1">The sequence shown here is derived from an EMBL/GenBank/DDBJ whole genome shotgun (WGS) entry which is preliminary data.</text>
</comment>
<evidence type="ECO:0000313" key="1">
    <source>
        <dbReference type="EMBL" id="KAI3365004.1"/>
    </source>
</evidence>
<dbReference type="Proteomes" id="UP000831701">
    <property type="component" value="Chromosome 12"/>
</dbReference>
<name>A0ACB8WBM9_9TELE</name>
<dbReference type="EMBL" id="CM041542">
    <property type="protein sequence ID" value="KAI3365004.1"/>
    <property type="molecule type" value="Genomic_DNA"/>
</dbReference>